<dbReference type="PANTHER" id="PTHR10961">
    <property type="entry name" value="PEROXISOMAL SARCOSINE OXIDASE"/>
    <property type="match status" value="1"/>
</dbReference>
<dbReference type="SUPFAM" id="SSF54373">
    <property type="entry name" value="FAD-linked reductases, C-terminal domain"/>
    <property type="match status" value="1"/>
</dbReference>
<keyword evidence="5" id="KW-0472">Membrane</keyword>
<dbReference type="AlphaFoldDB" id="A0A4Q7UZU9"/>
<dbReference type="RefSeq" id="WP_242623167.1">
    <property type="nucleotide sequence ID" value="NZ_SHKL01000001.1"/>
</dbReference>
<name>A0A4Q7UZU9_PSEST</name>
<protein>
    <submittedName>
        <fullName evidence="7">Sarcosine oxidase</fullName>
    </submittedName>
</protein>
<keyword evidence="5" id="KW-1133">Transmembrane helix</keyword>
<dbReference type="PANTHER" id="PTHR10961:SF7">
    <property type="entry name" value="FAD DEPENDENT OXIDOREDUCTASE DOMAIN-CONTAINING PROTEIN"/>
    <property type="match status" value="1"/>
</dbReference>
<proteinExistence type="predicted"/>
<keyword evidence="3" id="KW-0274">FAD</keyword>
<dbReference type="InterPro" id="IPR045170">
    <property type="entry name" value="MTOX"/>
</dbReference>
<dbReference type="GO" id="GO:0050660">
    <property type="term" value="F:flavin adenine dinucleotide binding"/>
    <property type="evidence" value="ECO:0007669"/>
    <property type="project" value="InterPro"/>
</dbReference>
<comment type="caution">
    <text evidence="7">The sequence shown here is derived from an EMBL/GenBank/DDBJ whole genome shotgun (WGS) entry which is preliminary data.</text>
</comment>
<gene>
    <name evidence="7" type="ORF">EV383_3571</name>
</gene>
<dbReference type="InterPro" id="IPR006076">
    <property type="entry name" value="FAD-dep_OxRdtase"/>
</dbReference>
<dbReference type="Pfam" id="PF01266">
    <property type="entry name" value="DAO"/>
    <property type="match status" value="1"/>
</dbReference>
<dbReference type="Gene3D" id="3.30.9.10">
    <property type="entry name" value="D-Amino Acid Oxidase, subunit A, domain 2"/>
    <property type="match status" value="1"/>
</dbReference>
<comment type="cofactor">
    <cofactor evidence="1">
        <name>FAD</name>
        <dbReference type="ChEBI" id="CHEBI:57692"/>
    </cofactor>
</comment>
<reference evidence="7 8" key="1">
    <citation type="submission" date="2019-02" db="EMBL/GenBank/DDBJ databases">
        <title>Sequencing the genomes of 1000 actinobacteria strains.</title>
        <authorList>
            <person name="Klenk H.-P."/>
        </authorList>
    </citation>
    <scope>NUCLEOTIDE SEQUENCE [LARGE SCALE GENOMIC DNA]</scope>
    <source>
        <strain evidence="7 8">DSM 45779</strain>
    </source>
</reference>
<dbReference type="InterPro" id="IPR036188">
    <property type="entry name" value="FAD/NAD-bd_sf"/>
</dbReference>
<evidence type="ECO:0000259" key="6">
    <source>
        <dbReference type="Pfam" id="PF01266"/>
    </source>
</evidence>
<accession>A0A4Q7UZU9</accession>
<dbReference type="SUPFAM" id="SSF51905">
    <property type="entry name" value="FAD/NAD(P)-binding domain"/>
    <property type="match status" value="1"/>
</dbReference>
<dbReference type="EMBL" id="SHKL01000001">
    <property type="protein sequence ID" value="RZT86674.1"/>
    <property type="molecule type" value="Genomic_DNA"/>
</dbReference>
<keyword evidence="4" id="KW-0560">Oxidoreductase</keyword>
<keyword evidence="2" id="KW-0285">Flavoprotein</keyword>
<sequence length="394" mass="41982">MNSDHAFVVVGCGGLGSAALYWLSRAASPYASVLGLERHTLGHDHGRDHSRAVGHAHPALAPAARRTWRQLECLSGQSLLTGTGGLVISDADARPGATAHDLDRHADEAARHGIETERLDADAVAARWPQFRLHGSEQALHRRDSGIVDARRAGATHVALARGNGARIRENTPVRAVHDAGRHVEVVTDDEVYRAEHVVVAADARTDDVLSGLLAQVGRPPLPLTVTQEQVTYYATPHLIDFSPDRFPVFAWHGADSFRGFPVHGEVATKLGQLGGGPEITADGHTDEPDPLRLKRQEEFLAEHLPGFAGPEVSTRTRLCTVAPDRDVVLGTVPGCPRVSVVAGAGHAFELASLLGRILADLAMTGTTRHPIGGFALDRPALTDPAPARGHTSF</sequence>
<evidence type="ECO:0000256" key="2">
    <source>
        <dbReference type="ARBA" id="ARBA00022630"/>
    </source>
</evidence>
<evidence type="ECO:0000256" key="4">
    <source>
        <dbReference type="ARBA" id="ARBA00023002"/>
    </source>
</evidence>
<organism evidence="7 8">
    <name type="scientific">Pseudonocardia sediminis</name>
    <dbReference type="NCBI Taxonomy" id="1397368"/>
    <lineage>
        <taxon>Bacteria</taxon>
        <taxon>Bacillati</taxon>
        <taxon>Actinomycetota</taxon>
        <taxon>Actinomycetes</taxon>
        <taxon>Pseudonocardiales</taxon>
        <taxon>Pseudonocardiaceae</taxon>
        <taxon>Pseudonocardia</taxon>
    </lineage>
</organism>
<evidence type="ECO:0000313" key="8">
    <source>
        <dbReference type="Proteomes" id="UP000291591"/>
    </source>
</evidence>
<evidence type="ECO:0000313" key="7">
    <source>
        <dbReference type="EMBL" id="RZT86674.1"/>
    </source>
</evidence>
<keyword evidence="5" id="KW-0812">Transmembrane</keyword>
<dbReference type="GO" id="GO:0008115">
    <property type="term" value="F:sarcosine oxidase activity"/>
    <property type="evidence" value="ECO:0007669"/>
    <property type="project" value="TreeGrafter"/>
</dbReference>
<evidence type="ECO:0000256" key="3">
    <source>
        <dbReference type="ARBA" id="ARBA00022827"/>
    </source>
</evidence>
<dbReference type="Proteomes" id="UP000291591">
    <property type="component" value="Unassembled WGS sequence"/>
</dbReference>
<feature type="domain" description="FAD dependent oxidoreductase" evidence="6">
    <location>
        <begin position="8"/>
        <end position="362"/>
    </location>
</feature>
<feature type="transmembrane region" description="Helical" evidence="5">
    <location>
        <begin position="6"/>
        <end position="23"/>
    </location>
</feature>
<evidence type="ECO:0000256" key="1">
    <source>
        <dbReference type="ARBA" id="ARBA00001974"/>
    </source>
</evidence>
<evidence type="ECO:0000256" key="5">
    <source>
        <dbReference type="SAM" id="Phobius"/>
    </source>
</evidence>
<keyword evidence="8" id="KW-1185">Reference proteome</keyword>
<dbReference type="Gene3D" id="3.50.50.60">
    <property type="entry name" value="FAD/NAD(P)-binding domain"/>
    <property type="match status" value="1"/>
</dbReference>